<dbReference type="Pfam" id="PF00512">
    <property type="entry name" value="HisKA"/>
    <property type="match status" value="1"/>
</dbReference>
<evidence type="ECO:0000256" key="3">
    <source>
        <dbReference type="ARBA" id="ARBA00022553"/>
    </source>
</evidence>
<dbReference type="Gene3D" id="1.10.287.130">
    <property type="match status" value="1"/>
</dbReference>
<dbReference type="Gene3D" id="3.30.565.10">
    <property type="entry name" value="Histidine kinase-like ATPase, C-terminal domain"/>
    <property type="match status" value="1"/>
</dbReference>
<name>A0A2Y9AF61_9RHOB</name>
<evidence type="ECO:0000259" key="5">
    <source>
        <dbReference type="PROSITE" id="PS50109"/>
    </source>
</evidence>
<dbReference type="Proteomes" id="UP000245839">
    <property type="component" value="Unassembled WGS sequence"/>
</dbReference>
<keyword evidence="8" id="KW-1185">Reference proteome</keyword>
<dbReference type="SMART" id="SM00388">
    <property type="entry name" value="HisKA"/>
    <property type="match status" value="1"/>
</dbReference>
<dbReference type="EMBL" id="QGDJ01000002">
    <property type="protein sequence ID" value="PWJ20809.1"/>
    <property type="molecule type" value="Genomic_DNA"/>
</dbReference>
<protein>
    <recommendedName>
        <fullName evidence="2">histidine kinase</fullName>
        <ecNumber evidence="2">2.7.13.3</ecNumber>
    </recommendedName>
</protein>
<dbReference type="Pfam" id="PF02518">
    <property type="entry name" value="HATPase_c"/>
    <property type="match status" value="1"/>
</dbReference>
<comment type="catalytic activity">
    <reaction evidence="1">
        <text>ATP + protein L-histidine = ADP + protein N-phospho-L-histidine.</text>
        <dbReference type="EC" id="2.7.13.3"/>
    </reaction>
</comment>
<dbReference type="InterPro" id="IPR036097">
    <property type="entry name" value="HisK_dim/P_sf"/>
</dbReference>
<feature type="domain" description="Histidine kinase" evidence="5">
    <location>
        <begin position="224"/>
        <end position="445"/>
    </location>
</feature>
<dbReference type="InterPro" id="IPR029016">
    <property type="entry name" value="GAF-like_dom_sf"/>
</dbReference>
<dbReference type="InterPro" id="IPR003018">
    <property type="entry name" value="GAF"/>
</dbReference>
<evidence type="ECO:0000256" key="1">
    <source>
        <dbReference type="ARBA" id="ARBA00000085"/>
    </source>
</evidence>
<dbReference type="SUPFAM" id="SSF55781">
    <property type="entry name" value="GAF domain-like"/>
    <property type="match status" value="1"/>
</dbReference>
<dbReference type="PRINTS" id="PR00344">
    <property type="entry name" value="BCTRLSENSOR"/>
</dbReference>
<organism evidence="7 9">
    <name type="scientific">Jannaschia seohaensis</name>
    <dbReference type="NCBI Taxonomy" id="475081"/>
    <lineage>
        <taxon>Bacteria</taxon>
        <taxon>Pseudomonadati</taxon>
        <taxon>Pseudomonadota</taxon>
        <taxon>Alphaproteobacteria</taxon>
        <taxon>Rhodobacterales</taxon>
        <taxon>Roseobacteraceae</taxon>
        <taxon>Jannaschia</taxon>
    </lineage>
</organism>
<dbReference type="OrthoDB" id="9796100at2"/>
<dbReference type="InterPro" id="IPR005467">
    <property type="entry name" value="His_kinase_dom"/>
</dbReference>
<keyword evidence="4" id="KW-0175">Coiled coil</keyword>
<dbReference type="Pfam" id="PF13185">
    <property type="entry name" value="GAF_2"/>
    <property type="match status" value="1"/>
</dbReference>
<dbReference type="PANTHER" id="PTHR43065">
    <property type="entry name" value="SENSOR HISTIDINE KINASE"/>
    <property type="match status" value="1"/>
</dbReference>
<keyword evidence="3" id="KW-0597">Phosphoprotein</keyword>
<dbReference type="EMBL" id="UETC01000002">
    <property type="protein sequence ID" value="SSA41219.1"/>
    <property type="molecule type" value="Genomic_DNA"/>
</dbReference>
<evidence type="ECO:0000256" key="4">
    <source>
        <dbReference type="SAM" id="Coils"/>
    </source>
</evidence>
<dbReference type="InterPro" id="IPR036890">
    <property type="entry name" value="HATPase_C_sf"/>
</dbReference>
<evidence type="ECO:0000313" key="8">
    <source>
        <dbReference type="Proteomes" id="UP000245839"/>
    </source>
</evidence>
<dbReference type="RefSeq" id="WP_109563193.1">
    <property type="nucleotide sequence ID" value="NZ_QGDJ01000002.1"/>
</dbReference>
<reference evidence="7 9" key="1">
    <citation type="submission" date="2016-10" db="EMBL/GenBank/DDBJ databases">
        <authorList>
            <person name="Cai Z."/>
        </authorList>
    </citation>
    <scope>NUCLEOTIDE SEQUENCE [LARGE SCALE GENOMIC DNA]</scope>
    <source>
        <strain evidence="7 9">DSM 25227</strain>
    </source>
</reference>
<dbReference type="SMART" id="SM00065">
    <property type="entry name" value="GAF"/>
    <property type="match status" value="1"/>
</dbReference>
<keyword evidence="7" id="KW-0808">Transferase</keyword>
<evidence type="ECO:0000313" key="6">
    <source>
        <dbReference type="EMBL" id="PWJ20809.1"/>
    </source>
</evidence>
<dbReference type="EC" id="2.7.13.3" evidence="2"/>
<accession>A0A2Y9AF61</accession>
<dbReference type="PROSITE" id="PS50109">
    <property type="entry name" value="HIS_KIN"/>
    <property type="match status" value="1"/>
</dbReference>
<dbReference type="InterPro" id="IPR003594">
    <property type="entry name" value="HATPase_dom"/>
</dbReference>
<dbReference type="AlphaFoldDB" id="A0A2Y9AF61"/>
<dbReference type="PANTHER" id="PTHR43065:SF42">
    <property type="entry name" value="TWO-COMPONENT SENSOR PPRA"/>
    <property type="match status" value="1"/>
</dbReference>
<evidence type="ECO:0000313" key="9">
    <source>
        <dbReference type="Proteomes" id="UP000251571"/>
    </source>
</evidence>
<feature type="coiled-coil region" evidence="4">
    <location>
        <begin position="188"/>
        <end position="215"/>
    </location>
</feature>
<dbReference type="Gene3D" id="3.30.450.40">
    <property type="match status" value="1"/>
</dbReference>
<keyword evidence="7" id="KW-0418">Kinase</keyword>
<dbReference type="SMART" id="SM00387">
    <property type="entry name" value="HATPase_c"/>
    <property type="match status" value="1"/>
</dbReference>
<sequence length="450" mass="48220">MLMGQNQCRGQPSLDEKATLRTLNAFAVDLISIRSAEDLFWHIAREVVGRLNFVDCVVYRLDEARGELVQAAALGDKNPHDRTIINPLRIQIGHGITGRCAQAGQPVIVDDLIADQDYILDTAPARSEISVPILSDGRVVGVLDSEHPEPYAFGVAELEILTTVAAMTGAKLELLREAEVSAERYRALVRSHSQLADETERRRKLEAELFEARRLEAIGRLTGGFAHAFNNTLTAVGGHLELAEAEGLSENAAEAVAQARAATQAGAQLIRDMLAFSRRSALSPQTLDITQLIEGARNAMSDGDRFEAEIATGVWPVRADRAAAEVALVNVLMNAVQATKAARSAAPVRIEAIPIFVPVGGVVAPTELLPGRYVRIDVIDTGNGIADELLDRVFDPFFTTKSVAENSGLGLSMVKGFMRQSGGDVAVRTNEAGGATVSLWFPAVTADPGG</sequence>
<gene>
    <name evidence="6" type="ORF">BCF38_10255</name>
    <name evidence="7" type="ORF">SAMN05421539_10255</name>
</gene>
<dbReference type="SUPFAM" id="SSF47384">
    <property type="entry name" value="Homodimeric domain of signal transducing histidine kinase"/>
    <property type="match status" value="1"/>
</dbReference>
<dbReference type="InterPro" id="IPR003661">
    <property type="entry name" value="HisK_dim/P_dom"/>
</dbReference>
<evidence type="ECO:0000256" key="2">
    <source>
        <dbReference type="ARBA" id="ARBA00012438"/>
    </source>
</evidence>
<dbReference type="GO" id="GO:0000155">
    <property type="term" value="F:phosphorelay sensor kinase activity"/>
    <property type="evidence" value="ECO:0007669"/>
    <property type="project" value="InterPro"/>
</dbReference>
<dbReference type="Proteomes" id="UP000251571">
    <property type="component" value="Unassembled WGS sequence"/>
</dbReference>
<dbReference type="InterPro" id="IPR004358">
    <property type="entry name" value="Sig_transdc_His_kin-like_C"/>
</dbReference>
<dbReference type="SUPFAM" id="SSF55874">
    <property type="entry name" value="ATPase domain of HSP90 chaperone/DNA topoisomerase II/histidine kinase"/>
    <property type="match status" value="1"/>
</dbReference>
<proteinExistence type="predicted"/>
<reference evidence="6 8" key="2">
    <citation type="submission" date="2018-03" db="EMBL/GenBank/DDBJ databases">
        <title>Genomic Encyclopedia of Archaeal and Bacterial Type Strains, Phase II (KMG-II): from individual species to whole genera.</title>
        <authorList>
            <person name="Goeker M."/>
        </authorList>
    </citation>
    <scope>NUCLEOTIDE SEQUENCE [LARGE SCALE GENOMIC DNA]</scope>
    <source>
        <strain evidence="6 8">DSM 25227</strain>
    </source>
</reference>
<evidence type="ECO:0000313" key="7">
    <source>
        <dbReference type="EMBL" id="SSA41219.1"/>
    </source>
</evidence>